<evidence type="ECO:0000313" key="1">
    <source>
        <dbReference type="EMBL" id="WYY00991.1"/>
    </source>
</evidence>
<dbReference type="GeneID" id="95968323"/>
<keyword evidence="2" id="KW-1185">Reference proteome</keyword>
<proteinExistence type="predicted"/>
<sequence length="120" mass="12835">MSNYASLAYNVSPVTGAVSFMGGLFLQEHVIHSSAVTHTISAAQIFGYRGNLSFVGNSTAYALSLMYPWSSSFNATPNYLLELFSNDRSFSGIGSPSATNFNSISSGSQLNLSRLSFTII</sequence>
<protein>
    <submittedName>
        <fullName evidence="1">Uncharacterized protein</fullName>
    </submittedName>
</protein>
<dbReference type="KEGG" id="omr:OXIME_001585"/>
<dbReference type="Proteomes" id="UP001451606">
    <property type="component" value="Chromosome"/>
</dbReference>
<reference evidence="1 2" key="1">
    <citation type="submission" date="2023-09" db="EMBL/GenBank/DDBJ databases">
        <authorList>
            <person name="Golyshina O.V."/>
            <person name="Lunev E.A."/>
            <person name="Bargiela R."/>
            <person name="Gaines M.C."/>
            <person name="Daum B."/>
            <person name="Bale N.J."/>
            <person name="Koenen M."/>
            <person name="Sinninghe Damst J.S."/>
            <person name="Yakimov M."/>
            <person name="Golyshin P.N."/>
        </authorList>
    </citation>
    <scope>NUCLEOTIDE SEQUENCE [LARGE SCALE GENOMIC DNA]</scope>
    <source>
        <strain evidence="1 2">M1</strain>
    </source>
</reference>
<dbReference type="AlphaFoldDB" id="A0AAX4NHJ7"/>
<dbReference type="EMBL" id="CP133772">
    <property type="protein sequence ID" value="WYY00991.1"/>
    <property type="molecule type" value="Genomic_DNA"/>
</dbReference>
<name>A0AAX4NHJ7_9ARCH</name>
<gene>
    <name evidence="1" type="ORF">OXIME_001585</name>
</gene>
<accession>A0AAX4NHJ7</accession>
<organism evidence="1 2">
    <name type="scientific">Oxyplasma meridianum</name>
    <dbReference type="NCBI Taxonomy" id="3073602"/>
    <lineage>
        <taxon>Archaea</taxon>
        <taxon>Methanobacteriati</taxon>
        <taxon>Thermoplasmatota</taxon>
        <taxon>Thermoplasmata</taxon>
        <taxon>Thermoplasmatales</taxon>
        <taxon>Thermoplasmataceae</taxon>
        <taxon>Oxyplasma</taxon>
    </lineage>
</organism>
<evidence type="ECO:0000313" key="2">
    <source>
        <dbReference type="Proteomes" id="UP001451606"/>
    </source>
</evidence>
<dbReference type="RefSeq" id="WP_393971313.1">
    <property type="nucleotide sequence ID" value="NZ_CP133772.1"/>
</dbReference>